<dbReference type="Proteomes" id="UP000275846">
    <property type="component" value="Unassembled WGS sequence"/>
</dbReference>
<dbReference type="EC" id="2.3.2.27" evidence="2"/>
<keyword evidence="4" id="KW-0677">Repeat</keyword>
<evidence type="ECO:0000256" key="3">
    <source>
        <dbReference type="ARBA" id="ARBA00022679"/>
    </source>
</evidence>
<evidence type="ECO:0000256" key="6">
    <source>
        <dbReference type="PROSITE-ProRule" id="PRU00339"/>
    </source>
</evidence>
<evidence type="ECO:0000256" key="2">
    <source>
        <dbReference type="ARBA" id="ARBA00012483"/>
    </source>
</evidence>
<evidence type="ECO:0000313" key="9">
    <source>
        <dbReference type="WBParaSite" id="SSLN_0001839401-mRNA-1"/>
    </source>
</evidence>
<evidence type="ECO:0000313" key="8">
    <source>
        <dbReference type="Proteomes" id="UP000275846"/>
    </source>
</evidence>
<keyword evidence="8" id="KW-1185">Reference proteome</keyword>
<proteinExistence type="predicted"/>
<dbReference type="OrthoDB" id="629492at2759"/>
<dbReference type="AlphaFoldDB" id="A0A183TMM2"/>
<dbReference type="STRING" id="70667.A0A183TMM2"/>
<dbReference type="PANTHER" id="PTHR46803:SF2">
    <property type="entry name" value="E3 UBIQUITIN-PROTEIN LIGASE CHIP"/>
    <property type="match status" value="1"/>
</dbReference>
<organism evidence="9">
    <name type="scientific">Schistocephalus solidus</name>
    <name type="common">Tapeworm</name>
    <dbReference type="NCBI Taxonomy" id="70667"/>
    <lineage>
        <taxon>Eukaryota</taxon>
        <taxon>Metazoa</taxon>
        <taxon>Spiralia</taxon>
        <taxon>Lophotrochozoa</taxon>
        <taxon>Platyhelminthes</taxon>
        <taxon>Cestoda</taxon>
        <taxon>Eucestoda</taxon>
        <taxon>Diphyllobothriidea</taxon>
        <taxon>Diphyllobothriidae</taxon>
        <taxon>Schistocephalus</taxon>
    </lineage>
</organism>
<dbReference type="Gene3D" id="1.25.40.10">
    <property type="entry name" value="Tetratricopeptide repeat domain"/>
    <property type="match status" value="1"/>
</dbReference>
<keyword evidence="3" id="KW-0808">Transferase</keyword>
<dbReference type="GO" id="GO:0000209">
    <property type="term" value="P:protein polyubiquitination"/>
    <property type="evidence" value="ECO:0007669"/>
    <property type="project" value="TreeGrafter"/>
</dbReference>
<feature type="repeat" description="TPR" evidence="6">
    <location>
        <begin position="61"/>
        <end position="94"/>
    </location>
</feature>
<gene>
    <name evidence="7" type="ORF">SSLN_LOCUS17720</name>
</gene>
<evidence type="ECO:0000256" key="4">
    <source>
        <dbReference type="ARBA" id="ARBA00022737"/>
    </source>
</evidence>
<dbReference type="PANTHER" id="PTHR46803">
    <property type="entry name" value="E3 UBIQUITIN-PROTEIN LIGASE CHIP"/>
    <property type="match status" value="1"/>
</dbReference>
<dbReference type="GO" id="GO:0071218">
    <property type="term" value="P:cellular response to misfolded protein"/>
    <property type="evidence" value="ECO:0007669"/>
    <property type="project" value="TreeGrafter"/>
</dbReference>
<keyword evidence="5" id="KW-0833">Ubl conjugation pathway</keyword>
<dbReference type="EMBL" id="UYSU01042987">
    <property type="protein sequence ID" value="VDM04106.1"/>
    <property type="molecule type" value="Genomic_DNA"/>
</dbReference>
<dbReference type="Pfam" id="PF12895">
    <property type="entry name" value="ANAPC3"/>
    <property type="match status" value="1"/>
</dbReference>
<dbReference type="SMART" id="SM00028">
    <property type="entry name" value="TPR"/>
    <property type="match status" value="3"/>
</dbReference>
<dbReference type="GO" id="GO:0051087">
    <property type="term" value="F:protein-folding chaperone binding"/>
    <property type="evidence" value="ECO:0007669"/>
    <property type="project" value="TreeGrafter"/>
</dbReference>
<dbReference type="GO" id="GO:0030018">
    <property type="term" value="C:Z disc"/>
    <property type="evidence" value="ECO:0007669"/>
    <property type="project" value="TreeGrafter"/>
</dbReference>
<dbReference type="PROSITE" id="PS50005">
    <property type="entry name" value="TPR"/>
    <property type="match status" value="1"/>
</dbReference>
<dbReference type="GO" id="GO:0006515">
    <property type="term" value="P:protein quality control for misfolded or incompletely synthesized proteins"/>
    <property type="evidence" value="ECO:0007669"/>
    <property type="project" value="TreeGrafter"/>
</dbReference>
<keyword evidence="6" id="KW-0802">TPR repeat</keyword>
<comment type="catalytic activity">
    <reaction evidence="1">
        <text>S-ubiquitinyl-[E2 ubiquitin-conjugating enzyme]-L-cysteine + [acceptor protein]-L-lysine = [E2 ubiquitin-conjugating enzyme]-L-cysteine + N(6)-ubiquitinyl-[acceptor protein]-L-lysine.</text>
        <dbReference type="EC" id="2.3.2.27"/>
    </reaction>
</comment>
<reference evidence="7 8" key="2">
    <citation type="submission" date="2018-11" db="EMBL/GenBank/DDBJ databases">
        <authorList>
            <consortium name="Pathogen Informatics"/>
        </authorList>
    </citation>
    <scope>NUCLEOTIDE SEQUENCE [LARGE SCALE GENOMIC DNA]</scope>
    <source>
        <strain evidence="7 8">NST_G2</strain>
    </source>
</reference>
<dbReference type="InterPro" id="IPR019734">
    <property type="entry name" value="TPR_rpt"/>
</dbReference>
<dbReference type="InterPro" id="IPR011990">
    <property type="entry name" value="TPR-like_helical_dom_sf"/>
</dbReference>
<sequence>MRRYESVYSFMPAQDETARLDLTRLSHSELKDYGNKFFAASDCWRAVECYSHAIKKNGSVSTYYSNRALCYVQLKQYDKAFADCRRALELDPSNLKAFFFAGQCHLALGQYDEAITKLTTAHNLALESHRNFGDDITSVIRVAKWKRFEQLNEKRRQQEIELQV</sequence>
<name>A0A183TMM2_SCHSO</name>
<dbReference type="GO" id="GO:0045862">
    <property type="term" value="P:positive regulation of proteolysis"/>
    <property type="evidence" value="ECO:0007669"/>
    <property type="project" value="TreeGrafter"/>
</dbReference>
<accession>A0A183TMM2</accession>
<protein>
    <recommendedName>
        <fullName evidence="2">RING-type E3 ubiquitin transferase</fullName>
        <ecNumber evidence="2">2.3.2.27</ecNumber>
    </recommendedName>
</protein>
<dbReference type="SUPFAM" id="SSF48452">
    <property type="entry name" value="TPR-like"/>
    <property type="match status" value="1"/>
</dbReference>
<evidence type="ECO:0000256" key="5">
    <source>
        <dbReference type="ARBA" id="ARBA00022786"/>
    </source>
</evidence>
<dbReference type="GO" id="GO:0043161">
    <property type="term" value="P:proteasome-mediated ubiquitin-dependent protein catabolic process"/>
    <property type="evidence" value="ECO:0007669"/>
    <property type="project" value="TreeGrafter"/>
</dbReference>
<dbReference type="GO" id="GO:0061630">
    <property type="term" value="F:ubiquitin protein ligase activity"/>
    <property type="evidence" value="ECO:0007669"/>
    <property type="project" value="UniProtKB-EC"/>
</dbReference>
<evidence type="ECO:0000313" key="7">
    <source>
        <dbReference type="EMBL" id="VDM04106.1"/>
    </source>
</evidence>
<reference evidence="9" key="1">
    <citation type="submission" date="2016-06" db="UniProtKB">
        <authorList>
            <consortium name="WormBaseParasite"/>
        </authorList>
    </citation>
    <scope>IDENTIFICATION</scope>
</reference>
<dbReference type="WBParaSite" id="SSLN_0001839401-mRNA-1">
    <property type="protein sequence ID" value="SSLN_0001839401-mRNA-1"/>
    <property type="gene ID" value="SSLN_0001839401"/>
</dbReference>
<evidence type="ECO:0000256" key="1">
    <source>
        <dbReference type="ARBA" id="ARBA00000900"/>
    </source>
</evidence>